<keyword evidence="3" id="KW-1185">Reference proteome</keyword>
<organism evidence="2 3">
    <name type="scientific">Pseudonocardia asaccharolytica DSM 44247 = NBRC 16224</name>
    <dbReference type="NCBI Taxonomy" id="1123024"/>
    <lineage>
        <taxon>Bacteria</taxon>
        <taxon>Bacillati</taxon>
        <taxon>Actinomycetota</taxon>
        <taxon>Actinomycetes</taxon>
        <taxon>Pseudonocardiales</taxon>
        <taxon>Pseudonocardiaceae</taxon>
        <taxon>Pseudonocardia</taxon>
    </lineage>
</organism>
<dbReference type="Pfam" id="PF07991">
    <property type="entry name" value="KARI_N"/>
    <property type="match status" value="1"/>
</dbReference>
<accession>A0A511D575</accession>
<dbReference type="GO" id="GO:0009099">
    <property type="term" value="P:L-valine biosynthetic process"/>
    <property type="evidence" value="ECO:0007669"/>
    <property type="project" value="TreeGrafter"/>
</dbReference>
<sequence>MRARTYYDSDTDLGVLAGRTVAVIGYGNQGCAQAQNLRDSGIRLIVGNRHDDYRERAVRDGFEVLDIDEAARAGQVVLLLIPDEVQPGVVAEQIAPGLGAGDTLVVASGYNLAFGLLELPDGIDVVMVAPRMIGEAVRDRYRHRIGYPCLVSVERDVTGTALATALAVARGIGATAAGAVVLGCLGVDQLTQPVGHRADEYRSPVLRAPHHVQAEVVGTPGGNLHVTLYTIILHAPYVYQ</sequence>
<dbReference type="Proteomes" id="UP000321328">
    <property type="component" value="Unassembled WGS sequence"/>
</dbReference>
<evidence type="ECO:0000313" key="3">
    <source>
        <dbReference type="Proteomes" id="UP000321328"/>
    </source>
</evidence>
<name>A0A511D575_9PSEU</name>
<proteinExistence type="predicted"/>
<dbReference type="GO" id="GO:0004455">
    <property type="term" value="F:ketol-acid reductoisomerase activity"/>
    <property type="evidence" value="ECO:0007669"/>
    <property type="project" value="TreeGrafter"/>
</dbReference>
<dbReference type="InterPro" id="IPR013023">
    <property type="entry name" value="KARI"/>
</dbReference>
<dbReference type="GO" id="GO:0009097">
    <property type="term" value="P:isoleucine biosynthetic process"/>
    <property type="evidence" value="ECO:0007669"/>
    <property type="project" value="TreeGrafter"/>
</dbReference>
<evidence type="ECO:0000259" key="1">
    <source>
        <dbReference type="PROSITE" id="PS51850"/>
    </source>
</evidence>
<dbReference type="PANTHER" id="PTHR21371:SF1">
    <property type="entry name" value="KETOL-ACID REDUCTOISOMERASE, MITOCHONDRIAL"/>
    <property type="match status" value="1"/>
</dbReference>
<dbReference type="STRING" id="1123024.GCA_000423625_04633"/>
<dbReference type="Gene3D" id="3.40.50.720">
    <property type="entry name" value="NAD(P)-binding Rossmann-like Domain"/>
    <property type="match status" value="1"/>
</dbReference>
<reference evidence="2 3" key="1">
    <citation type="submission" date="2019-07" db="EMBL/GenBank/DDBJ databases">
        <title>Whole genome shotgun sequence of Pseudonocardia asaccharolytica NBRC 16224.</title>
        <authorList>
            <person name="Hosoyama A."/>
            <person name="Uohara A."/>
            <person name="Ohji S."/>
            <person name="Ichikawa N."/>
        </authorList>
    </citation>
    <scope>NUCLEOTIDE SEQUENCE [LARGE SCALE GENOMIC DNA]</scope>
    <source>
        <strain evidence="2 3">NBRC 16224</strain>
    </source>
</reference>
<evidence type="ECO:0000313" key="2">
    <source>
        <dbReference type="EMBL" id="GEL19946.1"/>
    </source>
</evidence>
<dbReference type="RefSeq" id="WP_051233448.1">
    <property type="nucleotide sequence ID" value="NZ_AUII01000039.1"/>
</dbReference>
<gene>
    <name evidence="2" type="ORF">PA7_37830</name>
</gene>
<protein>
    <recommendedName>
        <fullName evidence="1">KARI N-terminal Rossmann domain-containing protein</fullName>
    </recommendedName>
</protein>
<dbReference type="EMBL" id="BJVI01000051">
    <property type="protein sequence ID" value="GEL19946.1"/>
    <property type="molecule type" value="Genomic_DNA"/>
</dbReference>
<dbReference type="PROSITE" id="PS51850">
    <property type="entry name" value="KARI_N"/>
    <property type="match status" value="1"/>
</dbReference>
<dbReference type="PANTHER" id="PTHR21371">
    <property type="entry name" value="KETOL-ACID REDUCTOISOMERASE, MITOCHONDRIAL"/>
    <property type="match status" value="1"/>
</dbReference>
<dbReference type="AlphaFoldDB" id="A0A511D575"/>
<feature type="domain" description="KARI N-terminal Rossmann" evidence="1">
    <location>
        <begin position="1"/>
        <end position="182"/>
    </location>
</feature>
<dbReference type="SUPFAM" id="SSF51735">
    <property type="entry name" value="NAD(P)-binding Rossmann-fold domains"/>
    <property type="match status" value="1"/>
</dbReference>
<dbReference type="InterPro" id="IPR036291">
    <property type="entry name" value="NAD(P)-bd_dom_sf"/>
</dbReference>
<dbReference type="InterPro" id="IPR013116">
    <property type="entry name" value="KARI_N"/>
</dbReference>
<comment type="caution">
    <text evidence="2">The sequence shown here is derived from an EMBL/GenBank/DDBJ whole genome shotgun (WGS) entry which is preliminary data.</text>
</comment>